<evidence type="ECO:0000256" key="2">
    <source>
        <dbReference type="SAM" id="SignalP"/>
    </source>
</evidence>
<evidence type="ECO:0008006" key="4">
    <source>
        <dbReference type="Google" id="ProtNLM"/>
    </source>
</evidence>
<gene>
    <name evidence="3" type="ordered locus">Tfu_1770</name>
</gene>
<protein>
    <recommendedName>
        <fullName evidence="4">Secreted protein</fullName>
    </recommendedName>
</protein>
<feature type="signal peptide" evidence="2">
    <location>
        <begin position="1"/>
        <end position="16"/>
    </location>
</feature>
<proteinExistence type="predicted"/>
<dbReference type="EMBL" id="CP000088">
    <property type="protein sequence ID" value="AAZ55805.1"/>
    <property type="molecule type" value="Genomic_DNA"/>
</dbReference>
<sequence length="82" mass="8279">MLWTVAVLIVAAGALAAGACAVQSCTGAQELANELRVAHAAVGKRWDLLRAAVRETSHHPPAGRVARPGRTIGGAGSAAQRG</sequence>
<name>Q47P14_THEFY</name>
<accession>Q47P14</accession>
<feature type="region of interest" description="Disordered" evidence="1">
    <location>
        <begin position="57"/>
        <end position="82"/>
    </location>
</feature>
<reference evidence="3" key="1">
    <citation type="submission" date="2005-07" db="EMBL/GenBank/DDBJ databases">
        <title>Complete sequence of Thermobifida fusca YX.</title>
        <authorList>
            <consortium name="US DOE Joint Genome Institute"/>
            <person name="Copeland A."/>
            <person name="Lucas S."/>
            <person name="Lapidus A."/>
            <person name="Barry K."/>
            <person name="Detter J.C."/>
            <person name="Glavina T."/>
            <person name="Hammon N."/>
            <person name="Israni S."/>
            <person name="Pitluck S."/>
            <person name="Di Bartolo G."/>
            <person name="Chain P."/>
            <person name="Schmutz J."/>
            <person name="Larimer F."/>
            <person name="Land M."/>
            <person name="Lykidis A."/>
            <person name="Richardson P."/>
        </authorList>
    </citation>
    <scope>NUCLEOTIDE SEQUENCE</scope>
    <source>
        <strain evidence="3">YX</strain>
    </source>
</reference>
<dbReference type="HOGENOM" id="CLU_2557183_0_0_11"/>
<dbReference type="AlphaFoldDB" id="Q47P14"/>
<evidence type="ECO:0000256" key="1">
    <source>
        <dbReference type="SAM" id="MobiDB-lite"/>
    </source>
</evidence>
<dbReference type="STRING" id="269800.Tfu_1770"/>
<evidence type="ECO:0000313" key="3">
    <source>
        <dbReference type="EMBL" id="AAZ55805.1"/>
    </source>
</evidence>
<dbReference type="KEGG" id="tfu:Tfu_1770"/>
<organism evidence="3">
    <name type="scientific">Thermobifida fusca (strain YX)</name>
    <dbReference type="NCBI Taxonomy" id="269800"/>
    <lineage>
        <taxon>Bacteria</taxon>
        <taxon>Bacillati</taxon>
        <taxon>Actinomycetota</taxon>
        <taxon>Actinomycetes</taxon>
        <taxon>Streptosporangiales</taxon>
        <taxon>Nocardiopsidaceae</taxon>
        <taxon>Thermobifida</taxon>
    </lineage>
</organism>
<feature type="chain" id="PRO_5038418958" description="Secreted protein" evidence="2">
    <location>
        <begin position="17"/>
        <end position="82"/>
    </location>
</feature>
<keyword evidence="2" id="KW-0732">Signal</keyword>